<sequence length="136" mass="14316">MLRNPLQSAVARGARPDLHRVADGIASSLRQFSIAQARCDDEPQRPTGRQRSAAAVKELFSMSQKDRAAQGGSQSSNGNGNGTSSAPTSRAPMRPRSSVSVACEAAPEDGSRASEKWAMAALHCFPHPGPAEMVAM</sequence>
<dbReference type="EMBL" id="JAQQWN010000007">
    <property type="protein sequence ID" value="KAK8074860.1"/>
    <property type="molecule type" value="Genomic_DNA"/>
</dbReference>
<reference evidence="2 3" key="1">
    <citation type="submission" date="2023-01" db="EMBL/GenBank/DDBJ databases">
        <title>Analysis of 21 Apiospora genomes using comparative genomics revels a genus with tremendous synthesis potential of carbohydrate active enzymes and secondary metabolites.</title>
        <authorList>
            <person name="Sorensen T."/>
        </authorList>
    </citation>
    <scope>NUCLEOTIDE SEQUENCE [LARGE SCALE GENOMIC DNA]</scope>
    <source>
        <strain evidence="2 3">CBS 114990</strain>
    </source>
</reference>
<keyword evidence="3" id="KW-1185">Reference proteome</keyword>
<feature type="region of interest" description="Disordered" evidence="1">
    <location>
        <begin position="37"/>
        <end position="114"/>
    </location>
</feature>
<feature type="compositionally biased region" description="Low complexity" evidence="1">
    <location>
        <begin position="69"/>
        <end position="86"/>
    </location>
</feature>
<organism evidence="2 3">
    <name type="scientific">Apiospora hydei</name>
    <dbReference type="NCBI Taxonomy" id="1337664"/>
    <lineage>
        <taxon>Eukaryota</taxon>
        <taxon>Fungi</taxon>
        <taxon>Dikarya</taxon>
        <taxon>Ascomycota</taxon>
        <taxon>Pezizomycotina</taxon>
        <taxon>Sordariomycetes</taxon>
        <taxon>Xylariomycetidae</taxon>
        <taxon>Amphisphaeriales</taxon>
        <taxon>Apiosporaceae</taxon>
        <taxon>Apiospora</taxon>
    </lineage>
</organism>
<gene>
    <name evidence="2" type="ORF">PG997_009523</name>
</gene>
<protein>
    <submittedName>
        <fullName evidence="2">Uncharacterized protein</fullName>
    </submittedName>
</protein>
<comment type="caution">
    <text evidence="2">The sequence shown here is derived from an EMBL/GenBank/DDBJ whole genome shotgun (WGS) entry which is preliminary data.</text>
</comment>
<proteinExistence type="predicted"/>
<dbReference type="Proteomes" id="UP001433268">
    <property type="component" value="Unassembled WGS sequence"/>
</dbReference>
<evidence type="ECO:0000256" key="1">
    <source>
        <dbReference type="SAM" id="MobiDB-lite"/>
    </source>
</evidence>
<dbReference type="RefSeq" id="XP_066665800.1">
    <property type="nucleotide sequence ID" value="XM_066813838.1"/>
</dbReference>
<evidence type="ECO:0000313" key="3">
    <source>
        <dbReference type="Proteomes" id="UP001433268"/>
    </source>
</evidence>
<name>A0ABR1VUD2_9PEZI</name>
<accession>A0ABR1VUD2</accession>
<evidence type="ECO:0000313" key="2">
    <source>
        <dbReference type="EMBL" id="KAK8074860.1"/>
    </source>
</evidence>
<dbReference type="GeneID" id="92046898"/>